<gene>
    <name evidence="1" type="primary">WBGene00283099</name>
</gene>
<organism evidence="1 2">
    <name type="scientific">Pristionchus pacificus</name>
    <name type="common">Parasitic nematode worm</name>
    <dbReference type="NCBI Taxonomy" id="54126"/>
    <lineage>
        <taxon>Eukaryota</taxon>
        <taxon>Metazoa</taxon>
        <taxon>Ecdysozoa</taxon>
        <taxon>Nematoda</taxon>
        <taxon>Chromadorea</taxon>
        <taxon>Rhabditida</taxon>
        <taxon>Rhabditina</taxon>
        <taxon>Diplogasteromorpha</taxon>
        <taxon>Diplogasteroidea</taxon>
        <taxon>Neodiplogasteridae</taxon>
        <taxon>Pristionchus</taxon>
    </lineage>
</organism>
<evidence type="ECO:0000313" key="2">
    <source>
        <dbReference type="Proteomes" id="UP000005239"/>
    </source>
</evidence>
<sequence length="149" mass="16493">MRGDDEKDEDRFSLPSHSVPLNIIALSAGMICSGRSENAGSSMAVKGQGVIPSFSLAFVDYLFTGQCSENRERADIRGRGGFGCSENSKREVNDKGDIPSLLALNSFLNDDRRALRIGGGEVKIEREEEGEWAYKMMKSDLEDEEEEHK</sequence>
<accession>A0A2A6CH33</accession>
<reference evidence="2" key="1">
    <citation type="journal article" date="2008" name="Nat. Genet.">
        <title>The Pristionchus pacificus genome provides a unique perspective on nematode lifestyle and parasitism.</title>
        <authorList>
            <person name="Dieterich C."/>
            <person name="Clifton S.W."/>
            <person name="Schuster L.N."/>
            <person name="Chinwalla A."/>
            <person name="Delehaunty K."/>
            <person name="Dinkelacker I."/>
            <person name="Fulton L."/>
            <person name="Fulton R."/>
            <person name="Godfrey J."/>
            <person name="Minx P."/>
            <person name="Mitreva M."/>
            <person name="Roeseler W."/>
            <person name="Tian H."/>
            <person name="Witte H."/>
            <person name="Yang S.P."/>
            <person name="Wilson R.K."/>
            <person name="Sommer R.J."/>
        </authorList>
    </citation>
    <scope>NUCLEOTIDE SEQUENCE [LARGE SCALE GENOMIC DNA]</scope>
    <source>
        <strain evidence="2">PS312</strain>
    </source>
</reference>
<name>A0A2A6CH33_PRIPA</name>
<keyword evidence="2" id="KW-1185">Reference proteome</keyword>
<protein>
    <submittedName>
        <fullName evidence="1">Uncharacterized protein</fullName>
    </submittedName>
</protein>
<dbReference type="EnsemblMetazoa" id="PPA44730.1">
    <property type="protein sequence ID" value="PPA44730.1"/>
    <property type="gene ID" value="WBGene00283099"/>
</dbReference>
<accession>A0A8R1Z4Q3</accession>
<dbReference type="AlphaFoldDB" id="A0A2A6CH33"/>
<dbReference type="Proteomes" id="UP000005239">
    <property type="component" value="Unassembled WGS sequence"/>
</dbReference>
<evidence type="ECO:0000313" key="1">
    <source>
        <dbReference type="EnsemblMetazoa" id="PPA44730.1"/>
    </source>
</evidence>
<reference evidence="1" key="2">
    <citation type="submission" date="2022-06" db="UniProtKB">
        <authorList>
            <consortium name="EnsemblMetazoa"/>
        </authorList>
    </citation>
    <scope>IDENTIFICATION</scope>
    <source>
        <strain evidence="1">PS312</strain>
    </source>
</reference>
<proteinExistence type="predicted"/>